<sequence>MISNFLIGLREGLEAALVVSILLTYLVRTNRVKNIKYVWVGVFSAAALSIAFASLLSFTSLKVIVTEEGQEIFAGIMSLIAVGFVTWMIVWMRNSGKKMNAELEGKLETAISAGALTVAVMAFAAVAREGLETALFFFSAAQAVGSTIEPIVGLLLGITTSVVIGYLLYRRAVKINLRRFFTVTSYFLILVAAGVFSYGLHELEEAHVIPTSFGTAFDLSATISVDSWFGTLAKGIFNFNPQTSWLEAIGWVAYVVFAVWLYNRKPKGSATKVAVPLKHKDGAALVK</sequence>
<evidence type="ECO:0000256" key="6">
    <source>
        <dbReference type="SAM" id="Phobius"/>
    </source>
</evidence>
<evidence type="ECO:0000256" key="1">
    <source>
        <dbReference type="ARBA" id="ARBA00004141"/>
    </source>
</evidence>
<dbReference type="NCBIfam" id="NF041756">
    <property type="entry name" value="EfeU"/>
    <property type="match status" value="1"/>
</dbReference>
<keyword evidence="3 6" id="KW-0812">Transmembrane</keyword>
<proteinExistence type="inferred from homology"/>
<dbReference type="EMBL" id="CAEZVN010000122">
    <property type="protein sequence ID" value="CAB4638639.1"/>
    <property type="molecule type" value="Genomic_DNA"/>
</dbReference>
<evidence type="ECO:0000313" key="7">
    <source>
        <dbReference type="EMBL" id="CAB4638639.1"/>
    </source>
</evidence>
<feature type="transmembrane region" description="Helical" evidence="6">
    <location>
        <begin position="244"/>
        <end position="262"/>
    </location>
</feature>
<accession>A0A6J6JSB7</accession>
<gene>
    <name evidence="7" type="ORF">UFOPK2001_01015</name>
</gene>
<feature type="transmembrane region" description="Helical" evidence="6">
    <location>
        <begin position="180"/>
        <end position="200"/>
    </location>
</feature>
<reference evidence="7" key="1">
    <citation type="submission" date="2020-05" db="EMBL/GenBank/DDBJ databases">
        <authorList>
            <person name="Chiriac C."/>
            <person name="Salcher M."/>
            <person name="Ghai R."/>
            <person name="Kavagutti S V."/>
        </authorList>
    </citation>
    <scope>NUCLEOTIDE SEQUENCE</scope>
</reference>
<evidence type="ECO:0000256" key="4">
    <source>
        <dbReference type="ARBA" id="ARBA00022989"/>
    </source>
</evidence>
<dbReference type="PANTHER" id="PTHR31632">
    <property type="entry name" value="IRON TRANSPORTER FTH1"/>
    <property type="match status" value="1"/>
</dbReference>
<feature type="transmembrane region" description="Helical" evidence="6">
    <location>
        <begin position="38"/>
        <end position="60"/>
    </location>
</feature>
<dbReference type="AlphaFoldDB" id="A0A6J6JSB7"/>
<feature type="transmembrane region" description="Helical" evidence="6">
    <location>
        <begin position="72"/>
        <end position="90"/>
    </location>
</feature>
<evidence type="ECO:0000256" key="2">
    <source>
        <dbReference type="ARBA" id="ARBA00008333"/>
    </source>
</evidence>
<evidence type="ECO:0000256" key="3">
    <source>
        <dbReference type="ARBA" id="ARBA00022692"/>
    </source>
</evidence>
<dbReference type="GO" id="GO:0015093">
    <property type="term" value="F:ferrous iron transmembrane transporter activity"/>
    <property type="evidence" value="ECO:0007669"/>
    <property type="project" value="TreeGrafter"/>
</dbReference>
<dbReference type="Pfam" id="PF03239">
    <property type="entry name" value="FTR1"/>
    <property type="match status" value="1"/>
</dbReference>
<dbReference type="GO" id="GO:0033573">
    <property type="term" value="C:high-affinity iron permease complex"/>
    <property type="evidence" value="ECO:0007669"/>
    <property type="project" value="InterPro"/>
</dbReference>
<comment type="subcellular location">
    <subcellularLocation>
        <location evidence="1">Membrane</location>
        <topology evidence="1">Multi-pass membrane protein</topology>
    </subcellularLocation>
</comment>
<dbReference type="InterPro" id="IPR004923">
    <property type="entry name" value="FTR1/Fip1/EfeU"/>
</dbReference>
<keyword evidence="4 6" id="KW-1133">Transmembrane helix</keyword>
<protein>
    <submittedName>
        <fullName evidence="7">Unannotated protein</fullName>
    </submittedName>
</protein>
<feature type="transmembrane region" description="Helical" evidence="6">
    <location>
        <begin position="147"/>
        <end position="168"/>
    </location>
</feature>
<keyword evidence="5 6" id="KW-0472">Membrane</keyword>
<name>A0A6J6JSB7_9ZZZZ</name>
<organism evidence="7">
    <name type="scientific">freshwater metagenome</name>
    <dbReference type="NCBI Taxonomy" id="449393"/>
    <lineage>
        <taxon>unclassified sequences</taxon>
        <taxon>metagenomes</taxon>
        <taxon>ecological metagenomes</taxon>
    </lineage>
</organism>
<evidence type="ECO:0000256" key="5">
    <source>
        <dbReference type="ARBA" id="ARBA00023136"/>
    </source>
</evidence>
<dbReference type="PANTHER" id="PTHR31632:SF2">
    <property type="entry name" value="PLASMA MEMBRANE IRON PERMEASE"/>
    <property type="match status" value="1"/>
</dbReference>
<comment type="similarity">
    <text evidence="2">Belongs to the oxidase-dependent Fe transporter (OFeT) (TC 9.A.10.1) family.</text>
</comment>
<feature type="transmembrane region" description="Helical" evidence="6">
    <location>
        <begin position="110"/>
        <end position="127"/>
    </location>
</feature>